<evidence type="ECO:0000313" key="1">
    <source>
        <dbReference type="EMBL" id="SDE22309.1"/>
    </source>
</evidence>
<dbReference type="PANTHER" id="PTHR23248">
    <property type="entry name" value="PHOSPHOLIPID SCRAMBLASE-RELATED"/>
    <property type="match status" value="1"/>
</dbReference>
<dbReference type="AlphaFoldDB" id="A0A1G7B5G1"/>
<dbReference type="GO" id="GO:0005886">
    <property type="term" value="C:plasma membrane"/>
    <property type="evidence" value="ECO:0007669"/>
    <property type="project" value="TreeGrafter"/>
</dbReference>
<proteinExistence type="predicted"/>
<dbReference type="Proteomes" id="UP000199455">
    <property type="component" value="Unassembled WGS sequence"/>
</dbReference>
<organism evidence="1 2">
    <name type="scientific">Pedobacter soli</name>
    <dbReference type="NCBI Taxonomy" id="390242"/>
    <lineage>
        <taxon>Bacteria</taxon>
        <taxon>Pseudomonadati</taxon>
        <taxon>Bacteroidota</taxon>
        <taxon>Sphingobacteriia</taxon>
        <taxon>Sphingobacteriales</taxon>
        <taxon>Sphingobacteriaceae</taxon>
        <taxon>Pedobacter</taxon>
    </lineage>
</organism>
<accession>A0A1G7B5G1</accession>
<protein>
    <submittedName>
        <fullName evidence="1">Scramblase</fullName>
    </submittedName>
</protein>
<dbReference type="Pfam" id="PF03803">
    <property type="entry name" value="Scramblase"/>
    <property type="match status" value="1"/>
</dbReference>
<sequence>MRVFIKFFIYFSSLSKYDPYMNKQIPTFFLSDEYFIDEKVNFLKFANEYKVYNDQGAQIGIIKQRISGWQKALTLLIDKRMMPFKLEITDVNDQLQATISRGWTFWMSKITVTDPMGVEVGIIKQKFKFFKPTFTISNPVSGDEIAKITGDWKAWNFNITNNAGAELGKINKKWAGAMKEIFTTADKYNVSIDPNYAESDQKVAIVATAITIDMVLKESK</sequence>
<dbReference type="EMBL" id="FMZH01000014">
    <property type="protein sequence ID" value="SDE22309.1"/>
    <property type="molecule type" value="Genomic_DNA"/>
</dbReference>
<dbReference type="InterPro" id="IPR038595">
    <property type="entry name" value="LOR_sf"/>
</dbReference>
<evidence type="ECO:0000313" key="2">
    <source>
        <dbReference type="Proteomes" id="UP000199455"/>
    </source>
</evidence>
<keyword evidence="2" id="KW-1185">Reference proteome</keyword>
<name>A0A1G7B5G1_9SPHI</name>
<dbReference type="STRING" id="390242.SAMN04488024_11440"/>
<dbReference type="InterPro" id="IPR025659">
    <property type="entry name" value="Tubby-like_C"/>
</dbReference>
<dbReference type="InterPro" id="IPR005552">
    <property type="entry name" value="Scramblase"/>
</dbReference>
<dbReference type="GO" id="GO:0017128">
    <property type="term" value="F:phospholipid scramblase activity"/>
    <property type="evidence" value="ECO:0007669"/>
    <property type="project" value="InterPro"/>
</dbReference>
<dbReference type="PANTHER" id="PTHR23248:SF9">
    <property type="entry name" value="PHOSPHOLIPID SCRAMBLASE"/>
    <property type="match status" value="1"/>
</dbReference>
<reference evidence="2" key="1">
    <citation type="submission" date="2016-10" db="EMBL/GenBank/DDBJ databases">
        <authorList>
            <person name="Varghese N."/>
            <person name="Submissions S."/>
        </authorList>
    </citation>
    <scope>NUCLEOTIDE SEQUENCE [LARGE SCALE GENOMIC DNA]</scope>
    <source>
        <strain evidence="2">DSM 18609</strain>
    </source>
</reference>
<dbReference type="SUPFAM" id="SSF54518">
    <property type="entry name" value="Tubby C-terminal domain-like"/>
    <property type="match status" value="1"/>
</dbReference>
<dbReference type="Gene3D" id="2.40.160.200">
    <property type="entry name" value="LURP1-related"/>
    <property type="match status" value="1"/>
</dbReference>
<gene>
    <name evidence="1" type="ORF">SAMN04488024_11440</name>
</gene>